<dbReference type="SUPFAM" id="SSF56801">
    <property type="entry name" value="Acetyl-CoA synthetase-like"/>
    <property type="match status" value="1"/>
</dbReference>
<dbReference type="Proteomes" id="UP000239203">
    <property type="component" value="Unassembled WGS sequence"/>
</dbReference>
<reference evidence="1 2" key="1">
    <citation type="submission" date="2018-02" db="EMBL/GenBank/DDBJ databases">
        <title>Genomic Encyclopedia of Archaeal and Bacterial Type Strains, Phase II (KMG-II): from individual species to whole genera.</title>
        <authorList>
            <person name="Goeker M."/>
        </authorList>
    </citation>
    <scope>NUCLEOTIDE SEQUENCE [LARGE SCALE GENOMIC DNA]</scope>
    <source>
        <strain evidence="1 2">YU 961-1</strain>
    </source>
</reference>
<protein>
    <recommendedName>
        <fullName evidence="3">AMP-binding enzyme</fullName>
    </recommendedName>
</protein>
<proteinExistence type="predicted"/>
<organism evidence="1 2">
    <name type="scientific">Actinokineospora auranticolor</name>
    <dbReference type="NCBI Taxonomy" id="155976"/>
    <lineage>
        <taxon>Bacteria</taxon>
        <taxon>Bacillati</taxon>
        <taxon>Actinomycetota</taxon>
        <taxon>Actinomycetes</taxon>
        <taxon>Pseudonocardiales</taxon>
        <taxon>Pseudonocardiaceae</taxon>
        <taxon>Actinokineospora</taxon>
    </lineage>
</organism>
<sequence>MRGRIVHRRRWALNYYGSTEVAADVTAHRVSPAAAANTAITIGAPLAGVEPHILDDACARYNRRGTARSSFSATQLSHAAT</sequence>
<gene>
    <name evidence="1" type="ORF">CLV40_10810</name>
</gene>
<evidence type="ECO:0000313" key="1">
    <source>
        <dbReference type="EMBL" id="PPK67014.1"/>
    </source>
</evidence>
<dbReference type="InterPro" id="IPR042099">
    <property type="entry name" value="ANL_N_sf"/>
</dbReference>
<dbReference type="EMBL" id="PTIX01000008">
    <property type="protein sequence ID" value="PPK67014.1"/>
    <property type="molecule type" value="Genomic_DNA"/>
</dbReference>
<name>A0A2S6GP51_9PSEU</name>
<evidence type="ECO:0008006" key="3">
    <source>
        <dbReference type="Google" id="ProtNLM"/>
    </source>
</evidence>
<accession>A0A2S6GP51</accession>
<dbReference type="AlphaFoldDB" id="A0A2S6GP51"/>
<comment type="caution">
    <text evidence="1">The sequence shown here is derived from an EMBL/GenBank/DDBJ whole genome shotgun (WGS) entry which is preliminary data.</text>
</comment>
<evidence type="ECO:0000313" key="2">
    <source>
        <dbReference type="Proteomes" id="UP000239203"/>
    </source>
</evidence>
<keyword evidence="2" id="KW-1185">Reference proteome</keyword>
<dbReference type="Gene3D" id="3.40.50.12780">
    <property type="entry name" value="N-terminal domain of ligase-like"/>
    <property type="match status" value="1"/>
</dbReference>